<dbReference type="AlphaFoldDB" id="G7GRG0"/>
<dbReference type="PANTHER" id="PTHR42718">
    <property type="entry name" value="MAJOR FACILITATOR SUPERFAMILY MULTIDRUG TRANSPORTER MFSC"/>
    <property type="match status" value="1"/>
</dbReference>
<dbReference type="InterPro" id="IPR036259">
    <property type="entry name" value="MFS_trans_sf"/>
</dbReference>
<dbReference type="Gene3D" id="1.20.1250.20">
    <property type="entry name" value="MFS general substrate transporter like domains"/>
    <property type="match status" value="1"/>
</dbReference>
<dbReference type="STRING" id="1075090.GOAMR_48_00960"/>
<dbReference type="PANTHER" id="PTHR42718:SF42">
    <property type="entry name" value="EXPORT PROTEIN"/>
    <property type="match status" value="1"/>
</dbReference>
<dbReference type="InterPro" id="IPR020846">
    <property type="entry name" value="MFS_dom"/>
</dbReference>
<feature type="transmembrane region" description="Helical" evidence="8">
    <location>
        <begin position="454"/>
        <end position="474"/>
    </location>
</feature>
<dbReference type="GO" id="GO:0005886">
    <property type="term" value="C:plasma membrane"/>
    <property type="evidence" value="ECO:0007669"/>
    <property type="project" value="UniProtKB-SubCell"/>
</dbReference>
<feature type="transmembrane region" description="Helical" evidence="8">
    <location>
        <begin position="219"/>
        <end position="239"/>
    </location>
</feature>
<feature type="domain" description="Major facilitator superfamily (MFS) profile" evidence="9">
    <location>
        <begin position="65"/>
        <end position="530"/>
    </location>
</feature>
<dbReference type="Gene3D" id="1.20.1720.10">
    <property type="entry name" value="Multidrug resistance protein D"/>
    <property type="match status" value="1"/>
</dbReference>
<feature type="transmembrane region" description="Helical" evidence="8">
    <location>
        <begin position="382"/>
        <end position="402"/>
    </location>
</feature>
<evidence type="ECO:0000313" key="10">
    <source>
        <dbReference type="EMBL" id="GAB06185.1"/>
    </source>
</evidence>
<reference evidence="10 11" key="1">
    <citation type="submission" date="2011-11" db="EMBL/GenBank/DDBJ databases">
        <title>Whole genome shotgun sequence of Gordonia amarae NBRC 15530.</title>
        <authorList>
            <person name="Takarada H."/>
            <person name="Hosoyama A."/>
            <person name="Tsuchikane K."/>
            <person name="Katsumata H."/>
            <person name="Yamazaki S."/>
            <person name="Fujita N."/>
        </authorList>
    </citation>
    <scope>NUCLEOTIDE SEQUENCE [LARGE SCALE GENOMIC DNA]</scope>
    <source>
        <strain evidence="10 11">NBRC 15530</strain>
    </source>
</reference>
<feature type="transmembrane region" description="Helical" evidence="8">
    <location>
        <begin position="408"/>
        <end position="433"/>
    </location>
</feature>
<dbReference type="InterPro" id="IPR011701">
    <property type="entry name" value="MFS"/>
</dbReference>
<dbReference type="Proteomes" id="UP000006023">
    <property type="component" value="Unassembled WGS sequence"/>
</dbReference>
<keyword evidence="3" id="KW-0813">Transport</keyword>
<protein>
    <submittedName>
        <fullName evidence="10">Putative drug resistance transporter</fullName>
    </submittedName>
</protein>
<dbReference type="FunFam" id="1.20.1720.10:FF:000021">
    <property type="entry name" value="Drug resistance transporter, EmrB/QacA subfamily"/>
    <property type="match status" value="1"/>
</dbReference>
<keyword evidence="11" id="KW-1185">Reference proteome</keyword>
<feature type="transmembrane region" description="Helical" evidence="8">
    <location>
        <begin position="508"/>
        <end position="525"/>
    </location>
</feature>
<evidence type="ECO:0000256" key="5">
    <source>
        <dbReference type="ARBA" id="ARBA00022692"/>
    </source>
</evidence>
<evidence type="ECO:0000256" key="7">
    <source>
        <dbReference type="ARBA" id="ARBA00023136"/>
    </source>
</evidence>
<dbReference type="eggNOG" id="COG0477">
    <property type="taxonomic scope" value="Bacteria"/>
</dbReference>
<feature type="transmembrane region" description="Helical" evidence="8">
    <location>
        <begin position="354"/>
        <end position="375"/>
    </location>
</feature>
<dbReference type="SUPFAM" id="SSF103473">
    <property type="entry name" value="MFS general substrate transporter"/>
    <property type="match status" value="1"/>
</dbReference>
<keyword evidence="7 8" id="KW-0472">Membrane</keyword>
<evidence type="ECO:0000256" key="8">
    <source>
        <dbReference type="SAM" id="Phobius"/>
    </source>
</evidence>
<name>G7GRG0_9ACTN</name>
<keyword evidence="4" id="KW-1003">Cell membrane</keyword>
<evidence type="ECO:0000256" key="2">
    <source>
        <dbReference type="ARBA" id="ARBA00008537"/>
    </source>
</evidence>
<dbReference type="PROSITE" id="PS50850">
    <property type="entry name" value="MFS"/>
    <property type="match status" value="1"/>
</dbReference>
<feature type="transmembrane region" description="Helical" evidence="8">
    <location>
        <begin position="63"/>
        <end position="86"/>
    </location>
</feature>
<feature type="transmembrane region" description="Helical" evidence="8">
    <location>
        <begin position="276"/>
        <end position="297"/>
    </location>
</feature>
<dbReference type="NCBIfam" id="TIGR00711">
    <property type="entry name" value="efflux_EmrB"/>
    <property type="match status" value="1"/>
</dbReference>
<feature type="transmembrane region" description="Helical" evidence="8">
    <location>
        <begin position="98"/>
        <end position="119"/>
    </location>
</feature>
<feature type="transmembrane region" description="Helical" evidence="8">
    <location>
        <begin position="189"/>
        <end position="207"/>
    </location>
</feature>
<feature type="transmembrane region" description="Helical" evidence="8">
    <location>
        <begin position="131"/>
        <end position="150"/>
    </location>
</feature>
<evidence type="ECO:0000259" key="9">
    <source>
        <dbReference type="PROSITE" id="PS50850"/>
    </source>
</evidence>
<dbReference type="PRINTS" id="PR01036">
    <property type="entry name" value="TCRTETB"/>
</dbReference>
<evidence type="ECO:0000313" key="11">
    <source>
        <dbReference type="Proteomes" id="UP000006023"/>
    </source>
</evidence>
<evidence type="ECO:0000256" key="3">
    <source>
        <dbReference type="ARBA" id="ARBA00022448"/>
    </source>
</evidence>
<feature type="transmembrane region" description="Helical" evidence="8">
    <location>
        <begin position="156"/>
        <end position="177"/>
    </location>
</feature>
<comment type="subcellular location">
    <subcellularLocation>
        <location evidence="1">Cell membrane</location>
        <topology evidence="1">Multi-pass membrane protein</topology>
    </subcellularLocation>
</comment>
<dbReference type="InterPro" id="IPR004638">
    <property type="entry name" value="EmrB-like"/>
</dbReference>
<comment type="similarity">
    <text evidence="2">Belongs to the major facilitator superfamily. EmrB family.</text>
</comment>
<accession>G7GRG0</accession>
<dbReference type="GO" id="GO:0022857">
    <property type="term" value="F:transmembrane transporter activity"/>
    <property type="evidence" value="ECO:0007669"/>
    <property type="project" value="InterPro"/>
</dbReference>
<dbReference type="CDD" id="cd17321">
    <property type="entry name" value="MFS_MMR_MDR_like"/>
    <property type="match status" value="1"/>
</dbReference>
<evidence type="ECO:0000256" key="4">
    <source>
        <dbReference type="ARBA" id="ARBA00022475"/>
    </source>
</evidence>
<keyword evidence="5 8" id="KW-0812">Transmembrane</keyword>
<proteinExistence type="inferred from homology"/>
<gene>
    <name evidence="10" type="ORF">GOAMR_48_00960</name>
</gene>
<comment type="caution">
    <text evidence="10">The sequence shown here is derived from an EMBL/GenBank/DDBJ whole genome shotgun (WGS) entry which is preliminary data.</text>
</comment>
<keyword evidence="6 8" id="KW-1133">Transmembrane helix</keyword>
<dbReference type="EMBL" id="BAED01000048">
    <property type="protein sequence ID" value="GAB06185.1"/>
    <property type="molecule type" value="Genomic_DNA"/>
</dbReference>
<feature type="transmembrane region" description="Helical" evidence="8">
    <location>
        <begin position="251"/>
        <end position="270"/>
    </location>
</feature>
<sequence length="553" mass="58811">MPGTSRLTRYTDWSGRSWTVSVERKRGSPRFFLLQTLSFYRKYLSHMTTESPGAQRTVTTRPWVALMALCVGFFMILVDMTIVAVAQPQIMESLGTDVNGVVWVTSAYLLTYAVPLLVTGRLGDKFGPKRVYQAGLLVFTLASLWCGLSGSIGELIAARALQGLGASLITPQTMALITRIFPPEKRGTAMGVWGTVAGVATLVGPLLGGVLTDGLGWEWIFFVNLPVGAIGLVLAATLVPTVDTHDHRFDLLGVVLSAVGMFALIFGIQEGEKNDWAWWIWTLIAGGIVVLGVFVYWQSRIRTEPLLPLGLFRDRNFTLSNLGIASMGFAVSGLMIPIMFFLQLVGGMSPTQSAGMMVPQAVITGVLAPVVGRILDRVDPRVIICTGLALAAISMGWLGLAVRPATPVWVILIPMALMGVASAGIWAPLAATATRNLPWHQAGAGAGVYNTTRLIGSVLGSAMVGALIQTRLAAELPTGVGTESAQGTVERLPEFLRDGFSTAMGQSIYLPAAVLVLGVVVTSFLQRPASAYRDGASAVAPEGAPEPAGEKSR</sequence>
<dbReference type="Pfam" id="PF07690">
    <property type="entry name" value="MFS_1"/>
    <property type="match status" value="1"/>
</dbReference>
<evidence type="ECO:0000256" key="1">
    <source>
        <dbReference type="ARBA" id="ARBA00004651"/>
    </source>
</evidence>
<organism evidence="10 11">
    <name type="scientific">Gordonia amarae NBRC 15530</name>
    <dbReference type="NCBI Taxonomy" id="1075090"/>
    <lineage>
        <taxon>Bacteria</taxon>
        <taxon>Bacillati</taxon>
        <taxon>Actinomycetota</taxon>
        <taxon>Actinomycetes</taxon>
        <taxon>Mycobacteriales</taxon>
        <taxon>Gordoniaceae</taxon>
        <taxon>Gordonia</taxon>
    </lineage>
</organism>
<evidence type="ECO:0000256" key="6">
    <source>
        <dbReference type="ARBA" id="ARBA00022989"/>
    </source>
</evidence>
<feature type="transmembrane region" description="Helical" evidence="8">
    <location>
        <begin position="318"/>
        <end position="342"/>
    </location>
</feature>